<dbReference type="PANTHER" id="PTHR34987">
    <property type="entry name" value="C, PUTATIVE (AFU_ORTHOLOGUE AFUA_3G02880)-RELATED"/>
    <property type="match status" value="1"/>
</dbReference>
<dbReference type="PANTHER" id="PTHR34987:SF2">
    <property type="entry name" value="B, PUTATIVE (AFU_ORTHOLOGUE AFUA_7G05040)-RELATED"/>
    <property type="match status" value="1"/>
</dbReference>
<dbReference type="SUPFAM" id="SSF48208">
    <property type="entry name" value="Six-hairpin glycosidases"/>
    <property type="match status" value="1"/>
</dbReference>
<keyword evidence="1" id="KW-0539">Nucleus</keyword>
<dbReference type="EMBL" id="CABFJX010000384">
    <property type="protein sequence ID" value="VTT76485.1"/>
    <property type="molecule type" value="Genomic_DNA"/>
</dbReference>
<dbReference type="InterPro" id="IPR021858">
    <property type="entry name" value="Fun_TF"/>
</dbReference>
<dbReference type="Pfam" id="PF11951">
    <property type="entry name" value="Fungal_trans_2"/>
    <property type="match status" value="1"/>
</dbReference>
<dbReference type="Pfam" id="PF17389">
    <property type="entry name" value="Bac_rhamnosid6H"/>
    <property type="match status" value="1"/>
</dbReference>
<dbReference type="GO" id="GO:0003824">
    <property type="term" value="F:catalytic activity"/>
    <property type="evidence" value="ECO:0007669"/>
    <property type="project" value="UniProtKB-ARBA"/>
</dbReference>
<dbReference type="InterPro" id="IPR029068">
    <property type="entry name" value="Glyas_Bleomycin-R_OHBP_Dase"/>
</dbReference>
<dbReference type="GO" id="GO:0005975">
    <property type="term" value="P:carbohydrate metabolic process"/>
    <property type="evidence" value="ECO:0007669"/>
    <property type="project" value="InterPro"/>
</dbReference>
<dbReference type="InterPro" id="IPR035396">
    <property type="entry name" value="Bac_rhamnosid6H"/>
</dbReference>
<dbReference type="InterPro" id="IPR012341">
    <property type="entry name" value="6hp_glycosidase-like_sf"/>
</dbReference>
<dbReference type="InterPro" id="IPR008979">
    <property type="entry name" value="Galactose-bd-like_sf"/>
</dbReference>
<protein>
    <recommendedName>
        <fullName evidence="6">Alpha-L-rhamnosidase six-hairpin glycosidase domain-containing protein</fullName>
    </recommendedName>
</protein>
<feature type="domain" description="Glyoxalase/fosfomycin resistance/dioxygenase" evidence="2">
    <location>
        <begin position="11"/>
        <end position="95"/>
    </location>
</feature>
<accession>A0A9Q9UDV9</accession>
<dbReference type="Gene3D" id="3.10.180.10">
    <property type="entry name" value="2,3-Dihydroxybiphenyl 1,2-Dioxygenase, domain 1"/>
    <property type="match status" value="1"/>
</dbReference>
<dbReference type="Pfam" id="PF00903">
    <property type="entry name" value="Glyoxalase"/>
    <property type="match status" value="1"/>
</dbReference>
<evidence type="ECO:0000259" key="2">
    <source>
        <dbReference type="Pfam" id="PF00903"/>
    </source>
</evidence>
<evidence type="ECO:0000256" key="1">
    <source>
        <dbReference type="ARBA" id="ARBA00023242"/>
    </source>
</evidence>
<dbReference type="InterPro" id="IPR004360">
    <property type="entry name" value="Glyas_Fos-R_dOase_dom"/>
</dbReference>
<dbReference type="Gene3D" id="2.60.420.10">
    <property type="entry name" value="Maltose phosphorylase, domain 3"/>
    <property type="match status" value="1"/>
</dbReference>
<dbReference type="SUPFAM" id="SSF49785">
    <property type="entry name" value="Galactose-binding domain-like"/>
    <property type="match status" value="1"/>
</dbReference>
<reference evidence="4" key="1">
    <citation type="submission" date="2019-05" db="EMBL/GenBank/DDBJ databases">
        <authorList>
            <person name="Piombo E."/>
        </authorList>
    </citation>
    <scope>NUCLEOTIDE SEQUENCE</scope>
    <source>
        <strain evidence="4">C2S</strain>
    </source>
</reference>
<evidence type="ECO:0000313" key="5">
    <source>
        <dbReference type="Proteomes" id="UP000760494"/>
    </source>
</evidence>
<evidence type="ECO:0000313" key="4">
    <source>
        <dbReference type="EMBL" id="VTT76485.1"/>
    </source>
</evidence>
<dbReference type="SUPFAM" id="SSF54593">
    <property type="entry name" value="Glyoxalase/Bleomycin resistance protein/Dihydroxybiphenyl dioxygenase"/>
    <property type="match status" value="1"/>
</dbReference>
<dbReference type="Gene3D" id="2.60.120.260">
    <property type="entry name" value="Galactose-binding domain-like"/>
    <property type="match status" value="1"/>
</dbReference>
<evidence type="ECO:0008006" key="6">
    <source>
        <dbReference type="Google" id="ProtNLM"/>
    </source>
</evidence>
<sequence length="1533" mass="173225">MSQLEPTNRPINHIAISCPDIEGLVKWYKSVLGFEVIGDIQHCIRAKDPAPFETIFVSYPASLKELKFAILTTGNGVCIECFQFIDPPPKPRDEGFEYTRAGVFHISRRICEGYGVRLTWTSDEKDTPFRVLIDLDTDAVEIPPEDLDDMIHKCGYTEASLETQTFGPFSVFCVGQGTDFEPSEPRHLDTKEGREEQQLQREAATENLYTPSSNDSLLGTCQPSFSESSNEAISDITIFDIFAHQATGSNQGYVDENDDLVLDELFSAERFFGPSSFELESQVSSWAELDVFPSDMENDSTSTVEMPLEGYSPSDHSQFNNIPFSFCHEVPPPQTSLTPISMSRQQTELIHHWLVHMCRNMVPIDTLDNPYRLTYLRLASEGVNGTSKSHIAVLHGVCAAAAHNLNTLRHDKANTQSAWNAQVALQNLQESISQPKSMDYTSVLAAIAMCIMQDTMTGHPRGWRTHIQAALRIIVQGKLYQGLDPGSELHIVVLQCLCLVVLGDVDTHYDIADMVSQLPRTEDYVSKHHSVTKDLVGIISRINTFSKQNAARDLGLIDQLELQIYLQVGPTTPHNRFRSAKVNFINQHYASVWHYATIIHFQRRIRHKPAEQLRDIVSEALAHLEAAEDVATELDGCIVLWPCMVIATECDDEEHKMRALNWFKKKDRHAFANVSLASSICLEYWKWRDRNPSWALTTSWQDFVAGTNCHRLQLESIPIMAAEQFDTSWMWNPAFIEKATSTAGRFVHFRKTFFVNAEIPTSLPIQITADTRYKLYVNKQLVAFGPVKGDANLWFYDEVDISPYLRVGENHIAIHILRLFHGTSYGTSFPRLGTGGVRIATAVDDEVWAPQIRSSELWQTAIDHNVTLRIDEEEDDFLHVYELVSASHDTKLEWIPAILLRFQNSTGVTAPWKLSPRLIPPMRSRRSYFSAIHNVKSGLSHGTWSAGLLGIQSGESNLFLPARSSHQFDLETPIHTTAFIRFRFVRPEVGGACLTITYSESYEDSPVLIPYLRCKGNRCDTSKFLIGPKDIYTFRGKDGNPRLGYYDDEETEEVYMPFHWRTFRFMRLNIETGSSDLIMRGIDIDVVSYPLDVLSNISTTSDDGTLGALYDTSIRTLQNCMHDCYEDCPFYEQLQYAMDTRSSCLFTYHVSGDDRLARQAIIQLHSSFQPRIGLTASRAPSTQLQIIPHFSLYWICMLHDHFLYYADKTFVRPLLPVVDAVLGYFHERIDHRLDLVSLRNEKGVWNFHDWAEQWRPYGIPPSAEKSGVSTYTNSLYAYTLKLAAKLQGECAGRLSLAEEYSHRAGRIVDAVKRQCFDGQYFTDSIAACSDPEADRSQHNQVWAVLSGAVRGDSAQALLKCALGSSQSGAPLIKTSISMSFYTFRAISTAGGSLYDELFHVLWQPWRHQLSLGLTTWEEDDVSHRSDCHAWGSAPIYEFLAEVAGIRPAKAGWQEIEFAPRLGLYTSLDATVPIYREGKMVLAKVGWSSLDGETRVTLGIEGLDESISVHVKLPGWPVMVEKSSQSMLFTWTRC</sequence>
<feature type="domain" description="Alpha-L-rhamnosidase six-hairpin glycosidase" evidence="3">
    <location>
        <begin position="1100"/>
        <end position="1439"/>
    </location>
</feature>
<gene>
    <name evidence="4" type="ORF">C2S_10405</name>
</gene>
<proteinExistence type="predicted"/>
<organism evidence="4 5">
    <name type="scientific">Fusarium fujikuroi</name>
    <name type="common">Bakanae and foot rot disease fungus</name>
    <name type="synonym">Gibberella fujikuroi</name>
    <dbReference type="NCBI Taxonomy" id="5127"/>
    <lineage>
        <taxon>Eukaryota</taxon>
        <taxon>Fungi</taxon>
        <taxon>Dikarya</taxon>
        <taxon>Ascomycota</taxon>
        <taxon>Pezizomycotina</taxon>
        <taxon>Sordariomycetes</taxon>
        <taxon>Hypocreomycetidae</taxon>
        <taxon>Hypocreales</taxon>
        <taxon>Nectriaceae</taxon>
        <taxon>Fusarium</taxon>
        <taxon>Fusarium fujikuroi species complex</taxon>
    </lineage>
</organism>
<dbReference type="Gene3D" id="1.50.10.10">
    <property type="match status" value="1"/>
</dbReference>
<dbReference type="InterPro" id="IPR008928">
    <property type="entry name" value="6-hairpin_glycosidase_sf"/>
</dbReference>
<comment type="caution">
    <text evidence="4">The sequence shown here is derived from an EMBL/GenBank/DDBJ whole genome shotgun (WGS) entry which is preliminary data.</text>
</comment>
<dbReference type="Proteomes" id="UP000760494">
    <property type="component" value="Unassembled WGS sequence"/>
</dbReference>
<evidence type="ECO:0000259" key="3">
    <source>
        <dbReference type="Pfam" id="PF17389"/>
    </source>
</evidence>
<name>A0A9Q9UDV9_FUSFU</name>